<proteinExistence type="predicted"/>
<reference evidence="3 6" key="3">
    <citation type="submission" date="2020-08" db="EMBL/GenBank/DDBJ databases">
        <title>Genomic Encyclopedia of Type Strains, Phase IV (KMG-IV): sequencing the most valuable type-strain genomes for metagenomic binning, comparative biology and taxonomic classification.</title>
        <authorList>
            <person name="Goeker M."/>
        </authorList>
    </citation>
    <scope>NUCLEOTIDE SEQUENCE [LARGE SCALE GENOMIC DNA]</scope>
    <source>
        <strain evidence="3 6">DSM 23868</strain>
    </source>
</reference>
<keyword evidence="4" id="KW-0547">Nucleotide-binding</keyword>
<feature type="transmembrane region" description="Helical" evidence="1">
    <location>
        <begin position="144"/>
        <end position="164"/>
    </location>
</feature>
<accession>A0A5C5CBR4</accession>
<keyword evidence="1" id="KW-1133">Transmembrane helix</keyword>
<feature type="transmembrane region" description="Helical" evidence="1">
    <location>
        <begin position="184"/>
        <end position="205"/>
    </location>
</feature>
<keyword evidence="1" id="KW-0812">Transmembrane</keyword>
<dbReference type="OrthoDB" id="1701659at2"/>
<keyword evidence="4" id="KW-0067">ATP-binding</keyword>
<protein>
    <submittedName>
        <fullName evidence="4">ATP-binding protein</fullName>
    </submittedName>
</protein>
<evidence type="ECO:0000313" key="3">
    <source>
        <dbReference type="EMBL" id="MBB4096141.1"/>
    </source>
</evidence>
<keyword evidence="6" id="KW-1185">Reference proteome</keyword>
<name>A0A5C5CBR4_9HYPH</name>
<reference evidence="4 5" key="1">
    <citation type="journal article" date="2011" name="Int. J. Syst. Evol. Microbiol.">
        <title>Ochrobactrum pecoris sp. nov., isolated from farm animals.</title>
        <authorList>
            <person name="Kampfer P."/>
            <person name="Huber B."/>
            <person name="Busse H.J."/>
            <person name="Scholz H.C."/>
            <person name="Tomaso H."/>
            <person name="Hotzel H."/>
            <person name="Melzer F."/>
        </authorList>
    </citation>
    <scope>NUCLEOTIDE SEQUENCE [LARGE SCALE GENOMIC DNA]</scope>
    <source>
        <strain evidence="4 5">08RB2639</strain>
    </source>
</reference>
<evidence type="ECO:0000256" key="1">
    <source>
        <dbReference type="SAM" id="Phobius"/>
    </source>
</evidence>
<keyword evidence="1" id="KW-0472">Membrane</keyword>
<reference evidence="4" key="2">
    <citation type="submission" date="2019-06" db="EMBL/GenBank/DDBJ databases">
        <authorList>
            <person name="Hu M."/>
        </authorList>
    </citation>
    <scope>NUCLEOTIDE SEQUENCE</scope>
    <source>
        <strain evidence="4">08RB2639</strain>
    </source>
</reference>
<dbReference type="EMBL" id="VEWK01000022">
    <property type="protein sequence ID" value="TNV08809.1"/>
    <property type="molecule type" value="Genomic_DNA"/>
</dbReference>
<dbReference type="InterPro" id="IPR048428">
    <property type="entry name" value="YobI-NTPase"/>
</dbReference>
<organism evidence="4 5">
    <name type="scientific">Brucella pecoris</name>
    <dbReference type="NCBI Taxonomy" id="867683"/>
    <lineage>
        <taxon>Bacteria</taxon>
        <taxon>Pseudomonadati</taxon>
        <taxon>Pseudomonadota</taxon>
        <taxon>Alphaproteobacteria</taxon>
        <taxon>Hyphomicrobiales</taxon>
        <taxon>Brucellaceae</taxon>
        <taxon>Brucella/Ochrobactrum group</taxon>
        <taxon>Brucella</taxon>
    </lineage>
</organism>
<dbReference type="RefSeq" id="WP_140023147.1">
    <property type="nucleotide sequence ID" value="NZ_JACIEX010000020.1"/>
</dbReference>
<dbReference type="Pfam" id="PF20693">
    <property type="entry name" value="YobI-ATPase"/>
    <property type="match status" value="1"/>
</dbReference>
<sequence length="1194" mass="136127">MSLRKFVQVWWRKLAVTTQPASTSRFVDLAPTAEADNANIYFEALEYAINRHDVLNIALTGPYGSGKSSVIKSFLIKHPSLRALQLSLASFSAELESPAKTLNKKEIAENKQEIERSILQQILYVLETDKLPFSRFKRIQVPKWVAVANSLFITVGLACVWYLFSKQADILSGSFFKPLDFSSWLNYLSIFLAAVFAWRFIHAVYTTSFGLSLKSLSLKDVQIAPTAASEESILNRHLDEILYFFQSTDYDIVIIEDLDRFENPDIFVTLREINGLINANEAIKRRVRFLYALRDDIFANTDRTKFFEFIVPVVPIINHSNSVDKVLEQGQRVDLHTRLNKQFIREVSRYLSDLRLIRNIFNEYVVYSVNLKADGEGLLNPNKLLAVLIYKNVIPKDFAALHRQEGVLSRVLARYEEYVSKIEGEIRSEISSIETDLKIGEAQVLRDQSELRKVYAMEIIRRIPQGQHNLHTASGSIKLSDLPDSDALETIITQKFAVTGSRNQINFPDLEESLDPVRSFAQRKTDIDRKSSTFKQSSEKRLRELKAQLASLRTRRFNEVVRESAELIDKVFAEVGENRDLLKYLILEGYLDDTYYQYISLFHAGRLSPNDNNFLVQIRGYTNPQPDYQIDNTSEVIASMRDQDFGHHFVLNRHIFDHLLMDAAGNSKRLSDAISFIATHFRECREFFRSYYAKGTQVECLIRTLMSNWPSFTAVALSETDGASHAARILAYAPDQMLKNSSVTGALRTFLADNIRQVLVEEVRFDIDHLRTLAMEIGDVGSLKDFPGVLSFIAQDGLYSISKENIRNIVGLVIGWHDLENLEKRNFSTLKEINDQSLLKRIKADFRVYVSDVLLTLKENTEEELTAIVEVLNRDDVEFELRAEFLKKQSVTFSSFDELPSVFHKIVLEGKQIASSWDNCVGFMNSEAYDPDLLTNYLQDHEVALALSEQPIPGDEASSGLRKFIGGNGALNPQIYHSYVRLLPKRFNYIPEVDADKIVILIQEHKISVTPEIFSNMPSFELKLLLVAANFTAFEAKKNEYPVDDEFRAKLLRSGITDVQKLKLIEDIDQTYIVGNASVAAEVGAILNKYPIDSRRYSADFIKAVTLNANAVKIQISLLNKLHRALTVSEVRDVLRRLPAPFQDIATFGRSPKIGNNDVNRQLVTWLKDRQIISSFGENILGGEIRIHTFKKEP</sequence>
<dbReference type="Proteomes" id="UP000313390">
    <property type="component" value="Unassembled WGS sequence"/>
</dbReference>
<evidence type="ECO:0000313" key="5">
    <source>
        <dbReference type="Proteomes" id="UP000313390"/>
    </source>
</evidence>
<evidence type="ECO:0000313" key="4">
    <source>
        <dbReference type="EMBL" id="TNV08809.1"/>
    </source>
</evidence>
<dbReference type="EMBL" id="JACIEX010000020">
    <property type="protein sequence ID" value="MBB4096141.1"/>
    <property type="molecule type" value="Genomic_DNA"/>
</dbReference>
<dbReference type="Proteomes" id="UP000553980">
    <property type="component" value="Unassembled WGS sequence"/>
</dbReference>
<feature type="domain" description="YobI-like P-loop NTPase" evidence="2">
    <location>
        <begin position="41"/>
        <end position="408"/>
    </location>
</feature>
<comment type="caution">
    <text evidence="4">The sequence shown here is derived from an EMBL/GenBank/DDBJ whole genome shotgun (WGS) entry which is preliminary data.</text>
</comment>
<gene>
    <name evidence="4" type="ORF">FIB18_23115</name>
    <name evidence="3" type="ORF">GGQ79_004697</name>
</gene>
<dbReference type="GO" id="GO:0005524">
    <property type="term" value="F:ATP binding"/>
    <property type="evidence" value="ECO:0007669"/>
    <property type="project" value="UniProtKB-KW"/>
</dbReference>
<dbReference type="AlphaFoldDB" id="A0A5C5CBR4"/>
<evidence type="ECO:0000313" key="6">
    <source>
        <dbReference type="Proteomes" id="UP000553980"/>
    </source>
</evidence>
<evidence type="ECO:0000259" key="2">
    <source>
        <dbReference type="Pfam" id="PF20693"/>
    </source>
</evidence>